<evidence type="ECO:0000256" key="1">
    <source>
        <dbReference type="SAM" id="MobiDB-lite"/>
    </source>
</evidence>
<evidence type="ECO:0000256" key="2">
    <source>
        <dbReference type="SAM" id="Phobius"/>
    </source>
</evidence>
<keyword evidence="2" id="KW-1133">Transmembrane helix</keyword>
<comment type="caution">
    <text evidence="3">The sequence shown here is derived from an EMBL/GenBank/DDBJ whole genome shotgun (WGS) entry which is preliminary data.</text>
</comment>
<gene>
    <name evidence="3" type="ORF">C2S_14551</name>
</gene>
<feature type="transmembrane region" description="Helical" evidence="2">
    <location>
        <begin position="394"/>
        <end position="417"/>
    </location>
</feature>
<evidence type="ECO:0000313" key="3">
    <source>
        <dbReference type="EMBL" id="VTT61430.1"/>
    </source>
</evidence>
<feature type="transmembrane region" description="Helical" evidence="2">
    <location>
        <begin position="438"/>
        <end position="458"/>
    </location>
</feature>
<organism evidence="3 4">
    <name type="scientific">Fusarium fujikuroi</name>
    <name type="common">Bakanae and foot rot disease fungus</name>
    <name type="synonym">Gibberella fujikuroi</name>
    <dbReference type="NCBI Taxonomy" id="5127"/>
    <lineage>
        <taxon>Eukaryota</taxon>
        <taxon>Fungi</taxon>
        <taxon>Dikarya</taxon>
        <taxon>Ascomycota</taxon>
        <taxon>Pezizomycotina</taxon>
        <taxon>Sordariomycetes</taxon>
        <taxon>Hypocreomycetidae</taxon>
        <taxon>Hypocreales</taxon>
        <taxon>Nectriaceae</taxon>
        <taxon>Fusarium</taxon>
        <taxon>Fusarium fujikuroi species complex</taxon>
    </lineage>
</organism>
<dbReference type="Proteomes" id="UP000760494">
    <property type="component" value="Unassembled WGS sequence"/>
</dbReference>
<protein>
    <submittedName>
        <fullName evidence="3">Uncharacterized protein</fullName>
    </submittedName>
</protein>
<accession>A0A5Q3FY38</accession>
<evidence type="ECO:0000313" key="4">
    <source>
        <dbReference type="Proteomes" id="UP000760494"/>
    </source>
</evidence>
<keyword evidence="2" id="KW-0472">Membrane</keyword>
<dbReference type="AlphaFoldDB" id="A0A5Q3FY38"/>
<proteinExistence type="predicted"/>
<feature type="transmembrane region" description="Helical" evidence="2">
    <location>
        <begin position="328"/>
        <end position="346"/>
    </location>
</feature>
<keyword evidence="2" id="KW-0812">Transmembrane</keyword>
<name>A0A5Q3FY38_FUSFU</name>
<feature type="compositionally biased region" description="Basic and acidic residues" evidence="1">
    <location>
        <begin position="519"/>
        <end position="533"/>
    </location>
</feature>
<feature type="compositionally biased region" description="Polar residues" evidence="1">
    <location>
        <begin position="534"/>
        <end position="548"/>
    </location>
</feature>
<feature type="region of interest" description="Disordered" evidence="1">
    <location>
        <begin position="518"/>
        <end position="560"/>
    </location>
</feature>
<reference evidence="3" key="1">
    <citation type="submission" date="2019-05" db="EMBL/GenBank/DDBJ databases">
        <authorList>
            <person name="Piombo E."/>
        </authorList>
    </citation>
    <scope>NUCLEOTIDE SEQUENCE</scope>
    <source>
        <strain evidence="3">C2S</strain>
    </source>
</reference>
<dbReference type="OrthoDB" id="3789824at2759"/>
<feature type="transmembrane region" description="Helical" evidence="2">
    <location>
        <begin position="478"/>
        <end position="496"/>
    </location>
</feature>
<sequence>MSGTPSLLRYVQNSSSDLHMAMADEEMIFKDTLNNANVMFSLFPTSGFNGSPLTIYGDGCAISVGGDINCTQVCSDPSLLFKTWQSQYSCLALAALSIGTTASFNISSSYIKATSRTASMVGVPDITGFDGARVLNLTWNCIRASCTVDDTFGDCHAENVVGYQAPSTEMGILTSLTTDIAELCATVPKNQLNTDIGGPGAIAAIYMFVISRLFTTSATIKWFRDKLSITNGTLSPRVTHFLSKVEESRIADATTNLLVEFQEAQVFFVLAIQIALLIATLRGAEFIDASSISSYLVDQQWIRQSAQFVLLPIVLNQLSLRRMCRSSVYSLLLCAVVLIMGAAVIYKTALSYQQDKLWGMFSSKFSVQECGYNTSLRAYCSGSSGFYLLPGPSVMPWIFVSYGVLVLEKVAIAVSGLKRYKLWYESPAVSKIMDTTRLGAAVVLPVFYFASEIALLVFIGKACYLISHMVTPGEDWNIGQLVAALIWAPVVAKYLYQILCGISKSLENRIPEKYAVVKRRSDQKTDEVDKSGPHDSQIQTKSTETSYTRLDANEPGEPSC</sequence>
<dbReference type="EMBL" id="CABFJX010000059">
    <property type="protein sequence ID" value="VTT61430.1"/>
    <property type="molecule type" value="Genomic_DNA"/>
</dbReference>